<feature type="signal peptide" evidence="2">
    <location>
        <begin position="1"/>
        <end position="25"/>
    </location>
</feature>
<dbReference type="GO" id="GO:0016787">
    <property type="term" value="F:hydrolase activity"/>
    <property type="evidence" value="ECO:0007669"/>
    <property type="project" value="UniProtKB-KW"/>
</dbReference>
<dbReference type="EMBL" id="MU151103">
    <property type="protein sequence ID" value="KAF9450530.1"/>
    <property type="molecule type" value="Genomic_DNA"/>
</dbReference>
<dbReference type="Pfam" id="PF15979">
    <property type="entry name" value="Glyco_hydro_115"/>
    <property type="match status" value="1"/>
</dbReference>
<dbReference type="InterPro" id="IPR041437">
    <property type="entry name" value="GH115_C"/>
</dbReference>
<comment type="caution">
    <text evidence="4">The sequence shown here is derived from an EMBL/GenBank/DDBJ whole genome shotgun (WGS) entry which is preliminary data.</text>
</comment>
<dbReference type="PANTHER" id="PTHR37842">
    <property type="match status" value="1"/>
</dbReference>
<accession>A0A9P5XJ66</accession>
<dbReference type="PANTHER" id="PTHR37842:SF2">
    <property type="entry name" value="GYLCOSYL HYDROLASE 115 C-TERMINAL DOMAIN-CONTAINING PROTEIN"/>
    <property type="match status" value="1"/>
</dbReference>
<dbReference type="Gene3D" id="3.30.379.10">
    <property type="entry name" value="Chitobiase/beta-hexosaminidase domain 2-like"/>
    <property type="match status" value="1"/>
</dbReference>
<feature type="chain" id="PRO_5040241017" evidence="2">
    <location>
        <begin position="26"/>
        <end position="1006"/>
    </location>
</feature>
<organism evidence="4 5">
    <name type="scientific">Macrolepiota fuliginosa MF-IS2</name>
    <dbReference type="NCBI Taxonomy" id="1400762"/>
    <lineage>
        <taxon>Eukaryota</taxon>
        <taxon>Fungi</taxon>
        <taxon>Dikarya</taxon>
        <taxon>Basidiomycota</taxon>
        <taxon>Agaricomycotina</taxon>
        <taxon>Agaricomycetes</taxon>
        <taxon>Agaricomycetidae</taxon>
        <taxon>Agaricales</taxon>
        <taxon>Agaricineae</taxon>
        <taxon>Agaricaceae</taxon>
        <taxon>Macrolepiota</taxon>
    </lineage>
</organism>
<dbReference type="Gene3D" id="1.20.58.2150">
    <property type="match status" value="1"/>
</dbReference>
<dbReference type="OrthoDB" id="4849794at2759"/>
<dbReference type="InterPro" id="IPR031924">
    <property type="entry name" value="GH115"/>
</dbReference>
<evidence type="ECO:0000256" key="1">
    <source>
        <dbReference type="ARBA" id="ARBA00022801"/>
    </source>
</evidence>
<evidence type="ECO:0000259" key="3">
    <source>
        <dbReference type="Pfam" id="PF17829"/>
    </source>
</evidence>
<evidence type="ECO:0000313" key="5">
    <source>
        <dbReference type="Proteomes" id="UP000807342"/>
    </source>
</evidence>
<name>A0A9P5XJ66_9AGAR</name>
<keyword evidence="2" id="KW-0732">Signal</keyword>
<dbReference type="Gene3D" id="2.60.120.1620">
    <property type="match status" value="1"/>
</dbReference>
<feature type="domain" description="Gylcosyl hydrolase 115 C-terminal" evidence="3">
    <location>
        <begin position="823"/>
        <end position="1002"/>
    </location>
</feature>
<keyword evidence="5" id="KW-1185">Reference proteome</keyword>
<reference evidence="4" key="1">
    <citation type="submission" date="2020-11" db="EMBL/GenBank/DDBJ databases">
        <authorList>
            <consortium name="DOE Joint Genome Institute"/>
            <person name="Ahrendt S."/>
            <person name="Riley R."/>
            <person name="Andreopoulos W."/>
            <person name="Labutti K."/>
            <person name="Pangilinan J."/>
            <person name="Ruiz-Duenas F.J."/>
            <person name="Barrasa J.M."/>
            <person name="Sanchez-Garcia M."/>
            <person name="Camarero S."/>
            <person name="Miyauchi S."/>
            <person name="Serrano A."/>
            <person name="Linde D."/>
            <person name="Babiker R."/>
            <person name="Drula E."/>
            <person name="Ayuso-Fernandez I."/>
            <person name="Pacheco R."/>
            <person name="Padilla G."/>
            <person name="Ferreira P."/>
            <person name="Barriuso J."/>
            <person name="Kellner H."/>
            <person name="Castanera R."/>
            <person name="Alfaro M."/>
            <person name="Ramirez L."/>
            <person name="Pisabarro A.G."/>
            <person name="Kuo A."/>
            <person name="Tritt A."/>
            <person name="Lipzen A."/>
            <person name="He G."/>
            <person name="Yan M."/>
            <person name="Ng V."/>
            <person name="Cullen D."/>
            <person name="Martin F."/>
            <person name="Rosso M.-N."/>
            <person name="Henrissat B."/>
            <person name="Hibbett D."/>
            <person name="Martinez A.T."/>
            <person name="Grigoriev I.V."/>
        </authorList>
    </citation>
    <scope>NUCLEOTIDE SEQUENCE</scope>
    <source>
        <strain evidence="4">MF-IS2</strain>
    </source>
</reference>
<dbReference type="Pfam" id="PF17829">
    <property type="entry name" value="GH115_C"/>
    <property type="match status" value="1"/>
</dbReference>
<dbReference type="Gene3D" id="3.20.20.520">
    <property type="entry name" value="Glycosyl hydrolase family 115"/>
    <property type="match status" value="1"/>
</dbReference>
<dbReference type="InterPro" id="IPR029018">
    <property type="entry name" value="Hex-like_dom2"/>
</dbReference>
<dbReference type="Proteomes" id="UP000807342">
    <property type="component" value="Unassembled WGS sequence"/>
</dbReference>
<dbReference type="InterPro" id="IPR042301">
    <property type="entry name" value="GH115_sf"/>
</dbReference>
<proteinExistence type="predicted"/>
<protein>
    <submittedName>
        <fullName evidence="4">Glycoside hydrolase family 115 protein</fullName>
    </submittedName>
</protein>
<evidence type="ECO:0000313" key="4">
    <source>
        <dbReference type="EMBL" id="KAF9450530.1"/>
    </source>
</evidence>
<keyword evidence="1 4" id="KW-0378">Hydrolase</keyword>
<evidence type="ECO:0000256" key="2">
    <source>
        <dbReference type="SAM" id="SignalP"/>
    </source>
</evidence>
<gene>
    <name evidence="4" type="ORF">P691DRAFT_725904</name>
</gene>
<sequence>MVLQSTKPLILLSALFASFWGSAYAAIGAPSCVTFQSANGTFPIVSQKRASPVFISPDDWPGVQRAAGDFVADVERVTGIRPTLTNLTLSSNSSSIPKNSLPVFVGTLGKSALIDSIVNSTGLDVSGVRGQWEAFVSKEVQNPVPGVDRGYVIVGADKRGTIYALYEHSEQFGVSPWYWWADVPTTKHAELFVTSDGCAHGTPTVKYRGIFLNDEQPALQNWAMVKFTNGTGSPQLNSPFNHNFYTSLFELLLRMRANYLWPAMWGSAFGVDDPLNQFFADRYGIVMGTSHQEPMMRSTPNEFSLFGKGAWDYVNNKDNIYNFWLDGARRAQPFESVFTLGMRGFGDLPLSETTDISLLESVIDDQTAILNTAYGSSAKAEEIPQIWTLYQEVEGYYDDGMRVPDYVTLLWADDLLGNVRRYPVISERNRTGGAGVYYHLDLVGSARSFKWITTSQIEKIYEQMSLAVDRVATRLWILNVGDLKPYERETEFFLTLGWDASRWNPDNLDTFVSGWAQREFDLKPQQANLVVDIVGNLTRFNARRKPELWNSTVYSLINYREAERWLQEWDTLEKASTSIYSILPASTQPAFFQLVHHPVSASANLARLLVTVGRNNLRSSQAFLSTNDLADQAEELFEHDWDFENQYHTMLDGNMMDQTHVGYYYWQQPMTNSMSAINRVQKRKQALAGFMRISLEGTQGAWPGDNPFQCALGYNCPPPTLTLDSFSVFPNRFIDVGAGGPAAFTFTVSSNASWLQISPASGSISPDNAEQRVFFNVKDWSALNGGMNIAQITFTGTSKGQPAMSVSVFFDAAKMTPAADFHGFIEGDGVVSIEAAHATRNSTANGIAWTNLPRYGKTLSGVTPWPRTDEAFQVGAGPTLEYDFYNFHSIGESGNITVTTLLTPSNNANGADRPLTIAIGLDSQNPVVQQPMPDAAPGKQAAAWDGVDGFAHTAIIPLATNFSGVSPGKHTLKIMMTEPAVVVQKIVIDLGGLRTSYLGPPESLHV</sequence>
<dbReference type="AlphaFoldDB" id="A0A9P5XJ66"/>